<accession>A0AB73FXM5</accession>
<reference evidence="1 2" key="1">
    <citation type="submission" date="2015-11" db="EMBL/GenBank/DDBJ databases">
        <title>Expanding the genomic diversity of Burkholderia species for the development of highly accurate diagnostics.</title>
        <authorList>
            <person name="Sahl J."/>
            <person name="Keim P."/>
            <person name="Wagner D."/>
        </authorList>
    </citation>
    <scope>NUCLEOTIDE SEQUENCE [LARGE SCALE GENOMIC DNA]</scope>
    <source>
        <strain evidence="1 2">MSMB2058</strain>
    </source>
</reference>
<name>A0AB73FXM5_9BURK</name>
<protein>
    <submittedName>
        <fullName evidence="1">Uncharacterized protein</fullName>
    </submittedName>
</protein>
<evidence type="ECO:0000313" key="2">
    <source>
        <dbReference type="Proteomes" id="UP000061665"/>
    </source>
</evidence>
<dbReference type="EMBL" id="LOZE01000095">
    <property type="protein sequence ID" value="KVM27588.1"/>
    <property type="molecule type" value="Genomic_DNA"/>
</dbReference>
<evidence type="ECO:0000313" key="1">
    <source>
        <dbReference type="EMBL" id="KVM27588.1"/>
    </source>
</evidence>
<sequence>MFSSASANSFCRIAGSIRSGLGLVVGDLQVVGDVAYQLVVVDSFTAYGVNMGTHFSLTGTANTSSSVDCVGELK</sequence>
<proteinExistence type="predicted"/>
<comment type="caution">
    <text evidence="1">The sequence shown here is derived from an EMBL/GenBank/DDBJ whole genome shotgun (WGS) entry which is preliminary data.</text>
</comment>
<gene>
    <name evidence="1" type="ORF">WJ53_10610</name>
</gene>
<dbReference type="AlphaFoldDB" id="A0AB73FXM5"/>
<dbReference type="Proteomes" id="UP000061665">
    <property type="component" value="Unassembled WGS sequence"/>
</dbReference>
<organism evidence="1 2">
    <name type="scientific">Burkholderia ubonensis</name>
    <dbReference type="NCBI Taxonomy" id="101571"/>
    <lineage>
        <taxon>Bacteria</taxon>
        <taxon>Pseudomonadati</taxon>
        <taxon>Pseudomonadota</taxon>
        <taxon>Betaproteobacteria</taxon>
        <taxon>Burkholderiales</taxon>
        <taxon>Burkholderiaceae</taxon>
        <taxon>Burkholderia</taxon>
        <taxon>Burkholderia cepacia complex</taxon>
    </lineage>
</organism>